<evidence type="ECO:0000313" key="2">
    <source>
        <dbReference type="Proteomes" id="UP000094385"/>
    </source>
</evidence>
<organism evidence="1 2">
    <name type="scientific">Lipomyces starkeyi NRRL Y-11557</name>
    <dbReference type="NCBI Taxonomy" id="675824"/>
    <lineage>
        <taxon>Eukaryota</taxon>
        <taxon>Fungi</taxon>
        <taxon>Dikarya</taxon>
        <taxon>Ascomycota</taxon>
        <taxon>Saccharomycotina</taxon>
        <taxon>Lipomycetes</taxon>
        <taxon>Lipomycetales</taxon>
        <taxon>Lipomycetaceae</taxon>
        <taxon>Lipomyces</taxon>
    </lineage>
</organism>
<name>A0A1E3Q1N6_LIPST</name>
<sequence>MEDLEWLPQDADYGAVSPGHDGTGDVGANVRGWKVGGIKPLWDTCSVGDLSQGGFETYCMHALSWAYSCRVLIKACPLDESVNDSIIEPNLKAGDWAVFIGAGGGVGHWLAKVFGSVSLALTENRASAILT</sequence>
<gene>
    <name evidence="1" type="ORF">LIPSTDRAFT_4709</name>
</gene>
<dbReference type="EMBL" id="KV454297">
    <property type="protein sequence ID" value="ODQ71468.1"/>
    <property type="molecule type" value="Genomic_DNA"/>
</dbReference>
<dbReference type="AlphaFoldDB" id="A0A1E3Q1N6"/>
<reference evidence="1 2" key="1">
    <citation type="journal article" date="2016" name="Proc. Natl. Acad. Sci. U.S.A.">
        <title>Comparative genomics of biotechnologically important yeasts.</title>
        <authorList>
            <person name="Riley R."/>
            <person name="Haridas S."/>
            <person name="Wolfe K.H."/>
            <person name="Lopes M.R."/>
            <person name="Hittinger C.T."/>
            <person name="Goeker M."/>
            <person name="Salamov A.A."/>
            <person name="Wisecaver J.H."/>
            <person name="Long T.M."/>
            <person name="Calvey C.H."/>
            <person name="Aerts A.L."/>
            <person name="Barry K.W."/>
            <person name="Choi C."/>
            <person name="Clum A."/>
            <person name="Coughlan A.Y."/>
            <person name="Deshpande S."/>
            <person name="Douglass A.P."/>
            <person name="Hanson S.J."/>
            <person name="Klenk H.-P."/>
            <person name="LaButti K.M."/>
            <person name="Lapidus A."/>
            <person name="Lindquist E.A."/>
            <person name="Lipzen A.M."/>
            <person name="Meier-Kolthoff J.P."/>
            <person name="Ohm R.A."/>
            <person name="Otillar R.P."/>
            <person name="Pangilinan J.L."/>
            <person name="Peng Y."/>
            <person name="Rokas A."/>
            <person name="Rosa C.A."/>
            <person name="Scheuner C."/>
            <person name="Sibirny A.A."/>
            <person name="Slot J.C."/>
            <person name="Stielow J.B."/>
            <person name="Sun H."/>
            <person name="Kurtzman C.P."/>
            <person name="Blackwell M."/>
            <person name="Grigoriev I.V."/>
            <person name="Jeffries T.W."/>
        </authorList>
    </citation>
    <scope>NUCLEOTIDE SEQUENCE [LARGE SCALE GENOMIC DNA]</scope>
    <source>
        <strain evidence="1 2">NRRL Y-11557</strain>
    </source>
</reference>
<protein>
    <submittedName>
        <fullName evidence="1">Uncharacterized protein</fullName>
    </submittedName>
</protein>
<dbReference type="STRING" id="675824.A0A1E3Q1N6"/>
<proteinExistence type="predicted"/>
<dbReference type="Proteomes" id="UP000094385">
    <property type="component" value="Unassembled WGS sequence"/>
</dbReference>
<dbReference type="OrthoDB" id="1879366at2759"/>
<keyword evidence="2" id="KW-1185">Reference proteome</keyword>
<evidence type="ECO:0000313" key="1">
    <source>
        <dbReference type="EMBL" id="ODQ71468.1"/>
    </source>
</evidence>
<accession>A0A1E3Q1N6</accession>